<dbReference type="InterPro" id="IPR016213">
    <property type="entry name" value="Polyphenol_oxidase"/>
</dbReference>
<comment type="cofactor">
    <cofactor evidence="7">
        <name>Cu(2+)</name>
        <dbReference type="ChEBI" id="CHEBI:29036"/>
    </cofactor>
    <text evidence="7">Binds 2 copper ions per subunit.</text>
</comment>
<dbReference type="InterPro" id="IPR050316">
    <property type="entry name" value="Tyrosinase/Hemocyanin"/>
</dbReference>
<evidence type="ECO:0000256" key="1">
    <source>
        <dbReference type="ARBA" id="ARBA00009928"/>
    </source>
</evidence>
<dbReference type="GO" id="GO:0004097">
    <property type="term" value="F:catechol oxidase activity"/>
    <property type="evidence" value="ECO:0007669"/>
    <property type="project" value="InterPro"/>
</dbReference>
<dbReference type="InterPro" id="IPR002227">
    <property type="entry name" value="Tyrosinase_Cu-bd"/>
</dbReference>
<feature type="domain" description="Tyrosinase copper-binding" evidence="10">
    <location>
        <begin position="199"/>
        <end position="216"/>
    </location>
</feature>
<feature type="binding site" evidence="7">
    <location>
        <position position="326"/>
    </location>
    <ligand>
        <name>Cu cation</name>
        <dbReference type="ChEBI" id="CHEBI:23378"/>
        <label>B</label>
    </ligand>
</feature>
<keyword evidence="6 8" id="KW-1015">Disulfide bond</keyword>
<evidence type="ECO:0000313" key="12">
    <source>
        <dbReference type="EMBL" id="KAG8364794.1"/>
    </source>
</evidence>
<evidence type="ECO:0000256" key="4">
    <source>
        <dbReference type="ARBA" id="ARBA00023002"/>
    </source>
</evidence>
<feature type="binding site" evidence="7">
    <location>
        <position position="330"/>
    </location>
    <ligand>
        <name>Cu cation</name>
        <dbReference type="ChEBI" id="CHEBI:23378"/>
        <label>B</label>
    </ligand>
</feature>
<evidence type="ECO:0000259" key="10">
    <source>
        <dbReference type="PROSITE" id="PS00497"/>
    </source>
</evidence>
<dbReference type="EMBL" id="WHWC01000018">
    <property type="protein sequence ID" value="KAG8364794.1"/>
    <property type="molecule type" value="Genomic_DNA"/>
</dbReference>
<accession>A0AAV6W4D0</accession>
<dbReference type="AlphaFoldDB" id="A0AAV6W4D0"/>
<keyword evidence="2 7" id="KW-0479">Metal-binding</keyword>
<gene>
    <name evidence="12" type="ORF">BUALT_Bualt18G0035800</name>
</gene>
<evidence type="ECO:0000256" key="2">
    <source>
        <dbReference type="ARBA" id="ARBA00022723"/>
    </source>
</evidence>
<keyword evidence="4" id="KW-0560">Oxidoreductase</keyword>
<keyword evidence="3" id="KW-0883">Thioether bond</keyword>
<dbReference type="PANTHER" id="PTHR11474:SF123">
    <property type="entry name" value="CATECHOL OXIDASE"/>
    <property type="match status" value="1"/>
</dbReference>
<dbReference type="InterPro" id="IPR022739">
    <property type="entry name" value="Polyphenol_oxidase_cen"/>
</dbReference>
<feature type="cross-link" description="2'-(S-cysteinyl)-histidine (Cys-His)" evidence="9">
    <location>
        <begin position="182"/>
        <end position="199"/>
    </location>
</feature>
<dbReference type="InterPro" id="IPR022740">
    <property type="entry name" value="Polyphenol_oxidase_C"/>
</dbReference>
<evidence type="ECO:0000259" key="11">
    <source>
        <dbReference type="PROSITE" id="PS00498"/>
    </source>
</evidence>
<keyword evidence="5 7" id="KW-0186">Copper</keyword>
<evidence type="ECO:0000256" key="7">
    <source>
        <dbReference type="PIRSR" id="PIRSR000290-1"/>
    </source>
</evidence>
<proteinExistence type="inferred from homology"/>
<evidence type="ECO:0000256" key="3">
    <source>
        <dbReference type="ARBA" id="ARBA00022784"/>
    </source>
</evidence>
<dbReference type="Pfam" id="PF00264">
    <property type="entry name" value="Tyrosinase"/>
    <property type="match status" value="1"/>
</dbReference>
<evidence type="ECO:0000256" key="5">
    <source>
        <dbReference type="ARBA" id="ARBA00023008"/>
    </source>
</evidence>
<dbReference type="GO" id="GO:0046148">
    <property type="term" value="P:pigment biosynthetic process"/>
    <property type="evidence" value="ECO:0007669"/>
    <property type="project" value="InterPro"/>
</dbReference>
<feature type="domain" description="Tyrosinase copper-binding" evidence="11">
    <location>
        <begin position="353"/>
        <end position="364"/>
    </location>
</feature>
<dbReference type="Proteomes" id="UP000826271">
    <property type="component" value="Unassembled WGS sequence"/>
</dbReference>
<evidence type="ECO:0000256" key="6">
    <source>
        <dbReference type="ARBA" id="ARBA00023157"/>
    </source>
</evidence>
<comment type="similarity">
    <text evidence="1">Belongs to the tyrosinase family.</text>
</comment>
<evidence type="ECO:0000256" key="8">
    <source>
        <dbReference type="PIRSR" id="PIRSR000290-2"/>
    </source>
</evidence>
<dbReference type="InterPro" id="IPR008922">
    <property type="entry name" value="Di-copper_centre_dom_sf"/>
</dbReference>
<feature type="disulfide bond" evidence="8">
    <location>
        <begin position="101"/>
        <end position="118"/>
    </location>
</feature>
<dbReference type="GO" id="GO:0046872">
    <property type="term" value="F:metal ion binding"/>
    <property type="evidence" value="ECO:0007669"/>
    <property type="project" value="UniProtKB-KW"/>
</dbReference>
<sequence length="586" mass="65999">MNSLHFLCTTLATPSAQPRSSTRPFFAKPSHFITHARRNHRLQVSCNTSDQNQNVENPERKGKVDRRNILLGLGGLYGAANLVSSPEASANPIQAPQLDKCGVATNLNNGKQLDINCCPPLGENIIDYRLPPVFQMKIRPSAHRVTPEYIFKFNMAMDRMRRLPKDDPRCFMQQANIHCAYCNGAYDQPGQGTLDLQVHNSWLFFPFHRWYLYFYERILGKLIGDPTFALPFWNWDNPKGMTIPPMYLDPKAAIYDPKRNQDNLKAVIDLGMTGNKDPLQVVANNLTIMYSEMIRSNTDVYDFMGQPYREGTGVNPGPGASERGSHVAIHVFVGDPREPSGENLGNFYSAGRDPLFYCHHSNVDRMWSLWQYFLPSNKVPDKRITDPDFLNASFLFYDENAQLVRVTVKDSLDNLRMGYDFERVDLPWLDYRPPPQTARARITRTSSTAPMAAALFPLNLDGIVRFQVPKAKKGKADELLVLENITVDTTKFLKFDVFVNDEDDNVMELDKAAYAGTYAQVPHKTSNKSATTSIRLKLTDLYDDMDVGDDDTVVVTLVPRHQGPGVTIGGIKIIEAPPKATTPPSS</sequence>
<feature type="binding site" evidence="7">
    <location>
        <position position="199"/>
    </location>
    <ligand>
        <name>Cu cation</name>
        <dbReference type="ChEBI" id="CHEBI:23378"/>
        <label>A</label>
    </ligand>
</feature>
<dbReference type="PIRSF" id="PIRSF000290">
    <property type="entry name" value="PPO_plant"/>
    <property type="match status" value="1"/>
</dbReference>
<name>A0AAV6W4D0_9LAMI</name>
<feature type="binding site" evidence="7">
    <location>
        <position position="360"/>
    </location>
    <ligand>
        <name>Cu cation</name>
        <dbReference type="ChEBI" id="CHEBI:23378"/>
        <label>B</label>
    </ligand>
</feature>
<dbReference type="Pfam" id="PF12142">
    <property type="entry name" value="PPO1_DWL"/>
    <property type="match status" value="1"/>
</dbReference>
<feature type="disulfide bond" evidence="8">
    <location>
        <begin position="117"/>
        <end position="179"/>
    </location>
</feature>
<dbReference type="PROSITE" id="PS00498">
    <property type="entry name" value="TYROSINASE_2"/>
    <property type="match status" value="1"/>
</dbReference>
<feature type="binding site" evidence="7">
    <location>
        <position position="208"/>
    </location>
    <ligand>
        <name>Cu cation</name>
        <dbReference type="ChEBI" id="CHEBI:23378"/>
        <label>A</label>
    </ligand>
</feature>
<comment type="caution">
    <text evidence="12">The sequence shown here is derived from an EMBL/GenBank/DDBJ whole genome shotgun (WGS) entry which is preliminary data.</text>
</comment>
<evidence type="ECO:0000313" key="13">
    <source>
        <dbReference type="Proteomes" id="UP000826271"/>
    </source>
</evidence>
<dbReference type="PRINTS" id="PR00092">
    <property type="entry name" value="TYROSINASE"/>
</dbReference>
<reference evidence="12" key="1">
    <citation type="submission" date="2019-10" db="EMBL/GenBank/DDBJ databases">
        <authorList>
            <person name="Zhang R."/>
            <person name="Pan Y."/>
            <person name="Wang J."/>
            <person name="Ma R."/>
            <person name="Yu S."/>
        </authorList>
    </citation>
    <scope>NUCLEOTIDE SEQUENCE</scope>
    <source>
        <strain evidence="12">LA-IB0</strain>
        <tissue evidence="12">Leaf</tissue>
    </source>
</reference>
<feature type="binding site" evidence="7">
    <location>
        <position position="178"/>
    </location>
    <ligand>
        <name>Cu cation</name>
        <dbReference type="ChEBI" id="CHEBI:23378"/>
        <label>A</label>
    </ligand>
</feature>
<dbReference type="SUPFAM" id="SSF48056">
    <property type="entry name" value="Di-copper centre-containing domain"/>
    <property type="match status" value="1"/>
</dbReference>
<dbReference type="PROSITE" id="PS00497">
    <property type="entry name" value="TYROSINASE_1"/>
    <property type="match status" value="1"/>
</dbReference>
<dbReference type="Gene3D" id="1.10.1280.10">
    <property type="entry name" value="Di-copper center containing domain from catechol oxidase"/>
    <property type="match status" value="1"/>
</dbReference>
<dbReference type="PANTHER" id="PTHR11474">
    <property type="entry name" value="TYROSINASE FAMILY MEMBER"/>
    <property type="match status" value="1"/>
</dbReference>
<evidence type="ECO:0000256" key="9">
    <source>
        <dbReference type="PIRSR" id="PIRSR000290-3"/>
    </source>
</evidence>
<organism evidence="12 13">
    <name type="scientific">Buddleja alternifolia</name>
    <dbReference type="NCBI Taxonomy" id="168488"/>
    <lineage>
        <taxon>Eukaryota</taxon>
        <taxon>Viridiplantae</taxon>
        <taxon>Streptophyta</taxon>
        <taxon>Embryophyta</taxon>
        <taxon>Tracheophyta</taxon>
        <taxon>Spermatophyta</taxon>
        <taxon>Magnoliopsida</taxon>
        <taxon>eudicotyledons</taxon>
        <taxon>Gunneridae</taxon>
        <taxon>Pentapetalae</taxon>
        <taxon>asterids</taxon>
        <taxon>lamiids</taxon>
        <taxon>Lamiales</taxon>
        <taxon>Scrophulariaceae</taxon>
        <taxon>Buddlejeae</taxon>
        <taxon>Buddleja</taxon>
    </lineage>
</organism>
<dbReference type="Pfam" id="PF12143">
    <property type="entry name" value="PPO1_KFDV"/>
    <property type="match status" value="1"/>
</dbReference>
<keyword evidence="13" id="KW-1185">Reference proteome</keyword>
<protein>
    <recommendedName>
        <fullName evidence="10 11">Tyrosinase copper-binding domain-containing protein</fullName>
    </recommendedName>
</protein>